<dbReference type="OrthoDB" id="1328059at2759"/>
<dbReference type="AlphaFoldDB" id="A0A9J5ZYH9"/>
<feature type="compositionally biased region" description="Low complexity" evidence="1">
    <location>
        <begin position="261"/>
        <end position="271"/>
    </location>
</feature>
<evidence type="ECO:0000313" key="3">
    <source>
        <dbReference type="EMBL" id="KAG5616996.1"/>
    </source>
</evidence>
<dbReference type="Pfam" id="PF22936">
    <property type="entry name" value="Pol_BBD"/>
    <property type="match status" value="1"/>
</dbReference>
<dbReference type="EMBL" id="JACXVP010000003">
    <property type="protein sequence ID" value="KAG5616996.1"/>
    <property type="molecule type" value="Genomic_DNA"/>
</dbReference>
<proteinExistence type="predicted"/>
<feature type="compositionally biased region" description="Polar residues" evidence="1">
    <location>
        <begin position="1"/>
        <end position="35"/>
    </location>
</feature>
<evidence type="ECO:0000256" key="1">
    <source>
        <dbReference type="SAM" id="MobiDB-lite"/>
    </source>
</evidence>
<organism evidence="3 4">
    <name type="scientific">Solanum commersonii</name>
    <name type="common">Commerson's wild potato</name>
    <name type="synonym">Commerson's nightshade</name>
    <dbReference type="NCBI Taxonomy" id="4109"/>
    <lineage>
        <taxon>Eukaryota</taxon>
        <taxon>Viridiplantae</taxon>
        <taxon>Streptophyta</taxon>
        <taxon>Embryophyta</taxon>
        <taxon>Tracheophyta</taxon>
        <taxon>Spermatophyta</taxon>
        <taxon>Magnoliopsida</taxon>
        <taxon>eudicotyledons</taxon>
        <taxon>Gunneridae</taxon>
        <taxon>Pentapetalae</taxon>
        <taxon>asterids</taxon>
        <taxon>lamiids</taxon>
        <taxon>Solanales</taxon>
        <taxon>Solanaceae</taxon>
        <taxon>Solanoideae</taxon>
        <taxon>Solaneae</taxon>
        <taxon>Solanum</taxon>
    </lineage>
</organism>
<keyword evidence="4" id="KW-1185">Reference proteome</keyword>
<name>A0A9J5ZYH9_SOLCO</name>
<sequence length="308" mass="32997">MPDPITESSPSSVGATPAQTNIGVVGSSETPVWTSSRDRPMTQDQFHSLYQLLQNLKVGTEGEQTPMDTAAANCAGISHPPLSKSPKSFISVSLSSISWILDSGASEHMTSDINLLFNITMLPKPVYVNLPNSTRALVLQSGSVHLLPSLTLKNVMFAPSFNYNLLSVYRLCFQFNSILIFSVFGAILQDPSMKRPLVLGKVNRGLYLLESSKPSHLKTPAAISSLGNFPSTSVCNQSAHAQVSNSVLFLDITSVPTSISPSPHSLLQDPSVPLPDSPSIIPSPSTVSIPTSDTLPVRKSTRLHHPPS</sequence>
<feature type="region of interest" description="Disordered" evidence="1">
    <location>
        <begin position="261"/>
        <end position="308"/>
    </location>
</feature>
<dbReference type="InterPro" id="IPR054722">
    <property type="entry name" value="PolX-like_BBD"/>
</dbReference>
<protein>
    <recommendedName>
        <fullName evidence="2">Retrovirus-related Pol polyprotein from transposon TNT 1-94-like beta-barrel domain-containing protein</fullName>
    </recommendedName>
</protein>
<feature type="compositionally biased region" description="Basic residues" evidence="1">
    <location>
        <begin position="299"/>
        <end position="308"/>
    </location>
</feature>
<dbReference type="Proteomes" id="UP000824120">
    <property type="component" value="Chromosome 3"/>
</dbReference>
<evidence type="ECO:0000313" key="4">
    <source>
        <dbReference type="Proteomes" id="UP000824120"/>
    </source>
</evidence>
<feature type="compositionally biased region" description="Low complexity" evidence="1">
    <location>
        <begin position="277"/>
        <end position="294"/>
    </location>
</feature>
<feature type="region of interest" description="Disordered" evidence="1">
    <location>
        <begin position="1"/>
        <end position="39"/>
    </location>
</feature>
<comment type="caution">
    <text evidence="3">The sequence shown here is derived from an EMBL/GenBank/DDBJ whole genome shotgun (WGS) entry which is preliminary data.</text>
</comment>
<accession>A0A9J5ZYH9</accession>
<gene>
    <name evidence="3" type="ORF">H5410_016820</name>
</gene>
<reference evidence="3 4" key="1">
    <citation type="submission" date="2020-09" db="EMBL/GenBank/DDBJ databases">
        <title>De no assembly of potato wild relative species, Solanum commersonii.</title>
        <authorList>
            <person name="Cho K."/>
        </authorList>
    </citation>
    <scope>NUCLEOTIDE SEQUENCE [LARGE SCALE GENOMIC DNA]</scope>
    <source>
        <strain evidence="3">LZ3.2</strain>
        <tissue evidence="3">Leaf</tissue>
    </source>
</reference>
<evidence type="ECO:0000259" key="2">
    <source>
        <dbReference type="Pfam" id="PF22936"/>
    </source>
</evidence>
<feature type="domain" description="Retrovirus-related Pol polyprotein from transposon TNT 1-94-like beta-barrel" evidence="2">
    <location>
        <begin position="99"/>
        <end position="171"/>
    </location>
</feature>